<evidence type="ECO:0000313" key="2">
    <source>
        <dbReference type="Proteomes" id="UP000236753"/>
    </source>
</evidence>
<dbReference type="AlphaFoldDB" id="A0A1H5UQ49"/>
<accession>A0A1H5UQ49</accession>
<evidence type="ECO:0000313" key="1">
    <source>
        <dbReference type="EMBL" id="SEF76307.1"/>
    </source>
</evidence>
<dbReference type="InterPro" id="IPR011486">
    <property type="entry name" value="BBP2"/>
</dbReference>
<proteinExistence type="predicted"/>
<dbReference type="OrthoDB" id="9775763at2"/>
<dbReference type="Proteomes" id="UP000236753">
    <property type="component" value="Unassembled WGS sequence"/>
</dbReference>
<name>A0A1H5UQ49_9PROT</name>
<dbReference type="EMBL" id="FNUX01000008">
    <property type="protein sequence ID" value="SEF76307.1"/>
    <property type="molecule type" value="Genomic_DNA"/>
</dbReference>
<dbReference type="RefSeq" id="WP_103966258.1">
    <property type="nucleotide sequence ID" value="NZ_FNUX01000008.1"/>
</dbReference>
<protein>
    <submittedName>
        <fullName evidence="1">Putative beta-barrel porin-2, OmpL-like. bbp2</fullName>
    </submittedName>
</protein>
<sequence length="460" mass="50438">MEHKTINKNRMFHAVTGGLLLIGMSASGVYANSMTNSSSFMEALKSTGITAGGWIQGGATFNPSSTHGFNGPVTFTDQANRFQLNQLNFFVERAVKTEGAGWDIGFRADFLFGTDAVFTQAYGNPAFDVNNGRPLADRGNWDLDICCNSSRTYGIAIPQAYAEIYAPVGNGLNVKVGHFYTPIGFESVPAPNNFFYSHAYTMQYGEPFTHTGVLGNYTVTKNFTAMAGTIGGSGTGGWDGNFDKQMENWGGIGGVTWTSDDSNTSLNVSGTGSTTSTRNSSFWGMYSIVLQHKFTDRTHLILQHDHGFADNVMLFNNVYNGVIKDAEWYGVNSHFYYDVTPNISVGVRAEWFRDRDGFRVFAPGRVTATTNHLGTSYASNVGLLGTSTPADYYAVTIGANWKALRTFKMGWQGMKNLNIRPNIRYDRVDALHESLQASAYRPFGGNKDQILFSLDAVLPF</sequence>
<gene>
    <name evidence="1" type="ORF">SAMN05216334_10890</name>
</gene>
<reference evidence="1 2" key="1">
    <citation type="submission" date="2016-10" db="EMBL/GenBank/DDBJ databases">
        <authorList>
            <person name="de Groot N.N."/>
        </authorList>
    </citation>
    <scope>NUCLEOTIDE SEQUENCE [LARGE SCALE GENOMIC DNA]</scope>
    <source>
        <strain evidence="1 2">Nm13</strain>
    </source>
</reference>
<dbReference type="Pfam" id="PF07642">
    <property type="entry name" value="BBP2"/>
    <property type="match status" value="1"/>
</dbReference>
<organism evidence="1 2">
    <name type="scientific">Nitrosomonas ureae</name>
    <dbReference type="NCBI Taxonomy" id="44577"/>
    <lineage>
        <taxon>Bacteria</taxon>
        <taxon>Pseudomonadati</taxon>
        <taxon>Pseudomonadota</taxon>
        <taxon>Betaproteobacteria</taxon>
        <taxon>Nitrosomonadales</taxon>
        <taxon>Nitrosomonadaceae</taxon>
        <taxon>Nitrosomonas</taxon>
    </lineage>
</organism>